<dbReference type="InterPro" id="IPR013324">
    <property type="entry name" value="RNA_pol_sigma_r3/r4-like"/>
</dbReference>
<evidence type="ECO:0000256" key="3">
    <source>
        <dbReference type="ARBA" id="ARBA00023082"/>
    </source>
</evidence>
<dbReference type="Gene3D" id="1.10.1740.10">
    <property type="match status" value="1"/>
</dbReference>
<dbReference type="PANTHER" id="PTHR43133:SF66">
    <property type="entry name" value="ECF RNA POLYMERASE SIGMA FACTOR SIGK"/>
    <property type="match status" value="1"/>
</dbReference>
<dbReference type="InterPro" id="IPR036388">
    <property type="entry name" value="WH-like_DNA-bd_sf"/>
</dbReference>
<dbReference type="InterPro" id="IPR014284">
    <property type="entry name" value="RNA_pol_sigma-70_dom"/>
</dbReference>
<comment type="similarity">
    <text evidence="1">Belongs to the sigma-70 factor family. ECF subfamily.</text>
</comment>
<name>A0A0H5NI54_NOCFR</name>
<dbReference type="GO" id="GO:0006352">
    <property type="term" value="P:DNA-templated transcription initiation"/>
    <property type="evidence" value="ECO:0007669"/>
    <property type="project" value="InterPro"/>
</dbReference>
<dbReference type="CDD" id="cd06171">
    <property type="entry name" value="Sigma70_r4"/>
    <property type="match status" value="1"/>
</dbReference>
<protein>
    <submittedName>
        <fullName evidence="8">Sigma-K factor</fullName>
    </submittedName>
</protein>
<accession>A0A0H5NI54</accession>
<organism evidence="8 9">
    <name type="scientific">Nocardia farcinica</name>
    <dbReference type="NCBI Taxonomy" id="37329"/>
    <lineage>
        <taxon>Bacteria</taxon>
        <taxon>Bacillati</taxon>
        <taxon>Actinomycetota</taxon>
        <taxon>Actinomycetes</taxon>
        <taxon>Mycobacteriales</taxon>
        <taxon>Nocardiaceae</taxon>
        <taxon>Nocardia</taxon>
    </lineage>
</organism>
<sequence length="229" mass="25293">MTDESGTALGAVAERVGDAEDAERQELFGAAAVNGELAALLARIAAGDRAAFTAFYRATHARVFGIALRTLRVHPAAEETAQEVYLQVWSSAASYDRRLGTPLGWLLMLTHRRAIDRIRADAAAGNRERTYGTTFLERDYDQVSDVVLRRLEGQEVARWVQTLTPIQRQAICLAYYGDRSYPQVAADLGVPLPTVKTRIRSGLKRLESCLRPLPAPANPLPPVRRRPRA</sequence>
<dbReference type="KEGG" id="nfr:ERS450000_01051"/>
<reference evidence="9" key="1">
    <citation type="submission" date="2015-03" db="EMBL/GenBank/DDBJ databases">
        <authorList>
            <consortium name="Pathogen Informatics"/>
        </authorList>
    </citation>
    <scope>NUCLEOTIDE SEQUENCE [LARGE SCALE GENOMIC DNA]</scope>
    <source>
        <strain evidence="9">NCTC11134</strain>
    </source>
</reference>
<dbReference type="AlphaFoldDB" id="A0A0H5NI54"/>
<dbReference type="InterPro" id="IPR039425">
    <property type="entry name" value="RNA_pol_sigma-70-like"/>
</dbReference>
<proteinExistence type="inferred from homology"/>
<gene>
    <name evidence="8" type="primary">sigK_1</name>
    <name evidence="8" type="ORF">ERS450000_01051</name>
</gene>
<evidence type="ECO:0000256" key="5">
    <source>
        <dbReference type="ARBA" id="ARBA00023163"/>
    </source>
</evidence>
<evidence type="ECO:0000259" key="7">
    <source>
        <dbReference type="Pfam" id="PF08281"/>
    </source>
</evidence>
<dbReference type="GO" id="GO:0016987">
    <property type="term" value="F:sigma factor activity"/>
    <property type="evidence" value="ECO:0007669"/>
    <property type="project" value="UniProtKB-KW"/>
</dbReference>
<dbReference type="SUPFAM" id="SSF88946">
    <property type="entry name" value="Sigma2 domain of RNA polymerase sigma factors"/>
    <property type="match status" value="1"/>
</dbReference>
<dbReference type="Pfam" id="PF08281">
    <property type="entry name" value="Sigma70_r4_2"/>
    <property type="match status" value="1"/>
</dbReference>
<dbReference type="PANTHER" id="PTHR43133">
    <property type="entry name" value="RNA POLYMERASE ECF-TYPE SIGMA FACTO"/>
    <property type="match status" value="1"/>
</dbReference>
<evidence type="ECO:0000256" key="1">
    <source>
        <dbReference type="ARBA" id="ARBA00010641"/>
    </source>
</evidence>
<feature type="domain" description="RNA polymerase sigma factor 70 region 4 type 2" evidence="7">
    <location>
        <begin position="156"/>
        <end position="206"/>
    </location>
</feature>
<feature type="domain" description="RNA polymerase sigma-70 region 2" evidence="6">
    <location>
        <begin position="55"/>
        <end position="121"/>
    </location>
</feature>
<dbReference type="Proteomes" id="UP000057820">
    <property type="component" value="Chromosome 1"/>
</dbReference>
<dbReference type="InterPro" id="IPR013325">
    <property type="entry name" value="RNA_pol_sigma_r2"/>
</dbReference>
<keyword evidence="5" id="KW-0804">Transcription</keyword>
<evidence type="ECO:0000256" key="4">
    <source>
        <dbReference type="ARBA" id="ARBA00023125"/>
    </source>
</evidence>
<dbReference type="InterPro" id="IPR007627">
    <property type="entry name" value="RNA_pol_sigma70_r2"/>
</dbReference>
<keyword evidence="3" id="KW-0731">Sigma factor</keyword>
<dbReference type="Gene3D" id="1.10.10.10">
    <property type="entry name" value="Winged helix-like DNA-binding domain superfamily/Winged helix DNA-binding domain"/>
    <property type="match status" value="1"/>
</dbReference>
<dbReference type="SUPFAM" id="SSF88659">
    <property type="entry name" value="Sigma3 and sigma4 domains of RNA polymerase sigma factors"/>
    <property type="match status" value="1"/>
</dbReference>
<evidence type="ECO:0000313" key="9">
    <source>
        <dbReference type="Proteomes" id="UP000057820"/>
    </source>
</evidence>
<dbReference type="EMBL" id="LN868938">
    <property type="protein sequence ID" value="CRY74909.1"/>
    <property type="molecule type" value="Genomic_DNA"/>
</dbReference>
<evidence type="ECO:0000259" key="6">
    <source>
        <dbReference type="Pfam" id="PF04542"/>
    </source>
</evidence>
<dbReference type="InterPro" id="IPR013249">
    <property type="entry name" value="RNA_pol_sigma70_r4_t2"/>
</dbReference>
<dbReference type="RefSeq" id="WP_060590881.1">
    <property type="nucleotide sequence ID" value="NZ_CP031418.1"/>
</dbReference>
<dbReference type="Pfam" id="PF04542">
    <property type="entry name" value="Sigma70_r2"/>
    <property type="match status" value="1"/>
</dbReference>
<dbReference type="NCBIfam" id="TIGR02937">
    <property type="entry name" value="sigma70-ECF"/>
    <property type="match status" value="1"/>
</dbReference>
<dbReference type="GO" id="GO:0003677">
    <property type="term" value="F:DNA binding"/>
    <property type="evidence" value="ECO:0007669"/>
    <property type="project" value="UniProtKB-KW"/>
</dbReference>
<keyword evidence="4" id="KW-0238">DNA-binding</keyword>
<evidence type="ECO:0000256" key="2">
    <source>
        <dbReference type="ARBA" id="ARBA00023015"/>
    </source>
</evidence>
<keyword evidence="2" id="KW-0805">Transcription regulation</keyword>
<evidence type="ECO:0000313" key="8">
    <source>
        <dbReference type="EMBL" id="CRY74909.1"/>
    </source>
</evidence>